<name>A0AA90NW08_9GAMM</name>
<dbReference type="InterPro" id="IPR000719">
    <property type="entry name" value="Prot_kinase_dom"/>
</dbReference>
<proteinExistence type="predicted"/>
<evidence type="ECO:0000313" key="4">
    <source>
        <dbReference type="Proteomes" id="UP001178148"/>
    </source>
</evidence>
<dbReference type="EMBL" id="JASXSV010000048">
    <property type="protein sequence ID" value="MDP0590345.1"/>
    <property type="molecule type" value="Genomic_DNA"/>
</dbReference>
<dbReference type="Proteomes" id="UP001178148">
    <property type="component" value="Unassembled WGS sequence"/>
</dbReference>
<dbReference type="Pfam" id="PF03109">
    <property type="entry name" value="ABC1"/>
    <property type="match status" value="1"/>
</dbReference>
<organism evidence="3 4">
    <name type="scientific">Candidatus Endonucleibacter bathymodioli</name>
    <dbReference type="NCBI Taxonomy" id="539814"/>
    <lineage>
        <taxon>Bacteria</taxon>
        <taxon>Pseudomonadati</taxon>
        <taxon>Pseudomonadota</taxon>
        <taxon>Gammaproteobacteria</taxon>
        <taxon>Oceanospirillales</taxon>
        <taxon>Endozoicomonadaceae</taxon>
        <taxon>Candidatus Endonucleibacter</taxon>
    </lineage>
</organism>
<dbReference type="PROSITE" id="PS00107">
    <property type="entry name" value="PROTEIN_KINASE_ATP"/>
    <property type="match status" value="1"/>
</dbReference>
<dbReference type="GO" id="GO:0005524">
    <property type="term" value="F:ATP binding"/>
    <property type="evidence" value="ECO:0007669"/>
    <property type="project" value="UniProtKB-UniRule"/>
</dbReference>
<keyword evidence="1" id="KW-0067">ATP-binding</keyword>
<sequence length="928" mass="105457">MRFSVLRNIFNASNNSVDMCVHTDNSVVQIGMHENESELNKSVISPTMMSSKGVGERCIKTHNRSSFPSSNSGQPQEESYDSVLSCNYGIRKGEKYLQDPAYMDESKYLNQTVELMGSVDEDFSKNNNVLKRKIGFSNNNDDDCDYMHKKQKITVVNAVIKSENEYKIDIQSDKDDKPFSVLRKVTQCGVSMVKSIYPDASYFMPLAATWVESLLDGRWKPELKDMAKYINDCGPFVRKIGQLFASDVRIPMEKRKSLLYLCDNNLPEQFEYIKQKINDDGKKLGLNIIYIDPTPLGVGVTAQVHKVKIEVEGRIEERAVKIVRKNIRDDLSADYKEVVFSLSKLHYVFKHGIGSALESFFGFYDYHDKFEGSLTKEIMDQLLVNLINESNMINELKMMRLYKISVDSLGDGKFKVPEGICATDDMLVMEYINGDTVSKLLANGSYKKANTAYSASCKIWKDVLKNSGLMHGDLHPGNLMIEKNNNGGKIVFLDFGAIVENCSSLGDIGLFLQLLKEWLVLEQSEGFVCCDNGFHRMRYIENQKAPRERIAARELIAQQFNNRNDAQSFNVLLDSLYEKSRGKDRSNIVRTMTDLYKTCFKHDPSKSEEELENNFISQLAEITVSEYSGIIKDSMGMGKDFSGKEDLSEKLLERFIYKLSINCVKIPVELCYYLQCNARICEFESQEIAAVAKKLNNKANVVEHKSKEDLVSSESKKVTLPIKVNENSIKSGERMAQWFSMPPLSDMSASPEEIRKLVAAAREKHLPKGSLLSDNTAWAMEYGKCTEKYTPAYLKSKSPDDPVIFANKPENSTGTVVGVGKNKFSSINVHELGPRQLCQMIDGIQSEQNNNNFSSGTRYKFLEWWGIDCDRRGMRKVYTESGICSLYLDYLRGVYDHSVRRHKTELDIMHVYSTNRAEKIAAFRMGLQ</sequence>
<dbReference type="PROSITE" id="PS50011">
    <property type="entry name" value="PROTEIN_KINASE_DOM"/>
    <property type="match status" value="1"/>
</dbReference>
<gene>
    <name evidence="3" type="ORF">QS748_14610</name>
</gene>
<dbReference type="GO" id="GO:0004672">
    <property type="term" value="F:protein kinase activity"/>
    <property type="evidence" value="ECO:0007669"/>
    <property type="project" value="InterPro"/>
</dbReference>
<dbReference type="InterPro" id="IPR017441">
    <property type="entry name" value="Protein_kinase_ATP_BS"/>
</dbReference>
<protein>
    <submittedName>
        <fullName evidence="3">AarF/UbiB family protein</fullName>
    </submittedName>
</protein>
<evidence type="ECO:0000313" key="3">
    <source>
        <dbReference type="EMBL" id="MDP0590345.1"/>
    </source>
</evidence>
<feature type="binding site" evidence="1">
    <location>
        <position position="325"/>
    </location>
    <ligand>
        <name>ATP</name>
        <dbReference type="ChEBI" id="CHEBI:30616"/>
    </ligand>
</feature>
<dbReference type="PANTHER" id="PTHR43173:SF19">
    <property type="entry name" value="AARF DOMAIN-CONTAINING PROTEIN KINASE 1"/>
    <property type="match status" value="1"/>
</dbReference>
<dbReference type="InterPro" id="IPR004147">
    <property type="entry name" value="ABC1_dom"/>
</dbReference>
<dbReference type="InterPro" id="IPR011009">
    <property type="entry name" value="Kinase-like_dom_sf"/>
</dbReference>
<dbReference type="AlphaFoldDB" id="A0AA90NW08"/>
<reference evidence="3 4" key="1">
    <citation type="journal article" date="2023" name="bioRxiv">
        <title>An intranuclear bacterial parasite of deep-sea mussels expresses apoptosis inhibitors acquired from its host.</title>
        <authorList>
            <person name="Gonzalez Porras M.A."/>
            <person name="Assie A."/>
            <person name="Tietjen M."/>
            <person name="Violette M."/>
            <person name="Kleiner M."/>
            <person name="Gruber-Vodicka H."/>
            <person name="Dubilier N."/>
            <person name="Leisch N."/>
        </authorList>
    </citation>
    <scope>NUCLEOTIDE SEQUENCE [LARGE SCALE GENOMIC DNA]</scope>
    <source>
        <strain evidence="3">IAP13</strain>
    </source>
</reference>
<keyword evidence="4" id="KW-1185">Reference proteome</keyword>
<keyword evidence="1" id="KW-0547">Nucleotide-binding</keyword>
<accession>A0AA90NW08</accession>
<dbReference type="PANTHER" id="PTHR43173">
    <property type="entry name" value="ABC1 FAMILY PROTEIN"/>
    <property type="match status" value="1"/>
</dbReference>
<comment type="caution">
    <text evidence="3">The sequence shown here is derived from an EMBL/GenBank/DDBJ whole genome shotgun (WGS) entry which is preliminary data.</text>
</comment>
<dbReference type="Gene3D" id="1.10.510.10">
    <property type="entry name" value="Transferase(Phosphotransferase) domain 1"/>
    <property type="match status" value="1"/>
</dbReference>
<dbReference type="InterPro" id="IPR051130">
    <property type="entry name" value="Mito_struct-func_regulator"/>
</dbReference>
<evidence type="ECO:0000259" key="2">
    <source>
        <dbReference type="PROSITE" id="PS50011"/>
    </source>
</evidence>
<evidence type="ECO:0000256" key="1">
    <source>
        <dbReference type="PROSITE-ProRule" id="PRU10141"/>
    </source>
</evidence>
<dbReference type="SUPFAM" id="SSF56112">
    <property type="entry name" value="Protein kinase-like (PK-like)"/>
    <property type="match status" value="1"/>
</dbReference>
<feature type="domain" description="Protein kinase" evidence="2">
    <location>
        <begin position="290"/>
        <end position="656"/>
    </location>
</feature>